<proteinExistence type="predicted"/>
<keyword evidence="3" id="KW-1185">Reference proteome</keyword>
<feature type="transmembrane region" description="Helical" evidence="1">
    <location>
        <begin position="61"/>
        <end position="81"/>
    </location>
</feature>
<evidence type="ECO:0000313" key="3">
    <source>
        <dbReference type="Proteomes" id="UP001202180"/>
    </source>
</evidence>
<keyword evidence="1" id="KW-1133">Transmembrane helix</keyword>
<dbReference type="EMBL" id="JALPRF010000003">
    <property type="protein sequence ID" value="MCK8493599.1"/>
    <property type="molecule type" value="Genomic_DNA"/>
</dbReference>
<feature type="transmembrane region" description="Helical" evidence="1">
    <location>
        <begin position="264"/>
        <end position="285"/>
    </location>
</feature>
<feature type="transmembrane region" description="Helical" evidence="1">
    <location>
        <begin position="164"/>
        <end position="181"/>
    </location>
</feature>
<organism evidence="2 3">
    <name type="scientific">Spirosoma liriopis</name>
    <dbReference type="NCBI Taxonomy" id="2937440"/>
    <lineage>
        <taxon>Bacteria</taxon>
        <taxon>Pseudomonadati</taxon>
        <taxon>Bacteroidota</taxon>
        <taxon>Cytophagia</taxon>
        <taxon>Cytophagales</taxon>
        <taxon>Cytophagaceae</taxon>
        <taxon>Spirosoma</taxon>
    </lineage>
</organism>
<dbReference type="Gene3D" id="1.10.3730.20">
    <property type="match status" value="1"/>
</dbReference>
<feature type="transmembrane region" description="Helical" evidence="1">
    <location>
        <begin position="297"/>
        <end position="317"/>
    </location>
</feature>
<accession>A0ABT0HN52</accession>
<protein>
    <submittedName>
        <fullName evidence="2">EamA/RhaT family transporter</fullName>
    </submittedName>
</protein>
<dbReference type="Proteomes" id="UP001202180">
    <property type="component" value="Unassembled WGS sequence"/>
</dbReference>
<feature type="transmembrane region" description="Helical" evidence="1">
    <location>
        <begin position="201"/>
        <end position="222"/>
    </location>
</feature>
<evidence type="ECO:0000313" key="2">
    <source>
        <dbReference type="EMBL" id="MCK8493599.1"/>
    </source>
</evidence>
<feature type="transmembrane region" description="Helical" evidence="1">
    <location>
        <begin position="234"/>
        <end position="258"/>
    </location>
</feature>
<dbReference type="InterPro" id="IPR037185">
    <property type="entry name" value="EmrE-like"/>
</dbReference>
<comment type="caution">
    <text evidence="2">The sequence shown here is derived from an EMBL/GenBank/DDBJ whole genome shotgun (WGS) entry which is preliminary data.</text>
</comment>
<reference evidence="2 3" key="1">
    <citation type="submission" date="2022-04" db="EMBL/GenBank/DDBJ databases">
        <title>Spirosoma sp. strain RP8 genome sequencing and assembly.</title>
        <authorList>
            <person name="Jung Y."/>
        </authorList>
    </citation>
    <scope>NUCLEOTIDE SEQUENCE [LARGE SCALE GENOMIC DNA]</scope>
    <source>
        <strain evidence="2 3">RP8</strain>
    </source>
</reference>
<evidence type="ECO:0000256" key="1">
    <source>
        <dbReference type="SAM" id="Phobius"/>
    </source>
</evidence>
<keyword evidence="1" id="KW-0472">Membrane</keyword>
<gene>
    <name evidence="2" type="ORF">M0L20_17165</name>
</gene>
<feature type="transmembrane region" description="Helical" evidence="1">
    <location>
        <begin position="93"/>
        <end position="113"/>
    </location>
</feature>
<keyword evidence="1" id="KW-0812">Transmembrane</keyword>
<dbReference type="SUPFAM" id="SSF103481">
    <property type="entry name" value="Multidrug resistance efflux transporter EmrE"/>
    <property type="match status" value="1"/>
</dbReference>
<name>A0ABT0HN52_9BACT</name>
<sequence>MLFLFLSILLSVVLLLNFRLFPRYDINTFQAIVFNYPVCFLTGYLLLPAGQSFSLDFSQTWTWLALGLGVGFILTFILSGASTQRMGITATSLASNLSLVIPVCFSLFVFQVGGKSFDALNYLGMLLAVVAVGLSTYKKEPNELAVETPVLQEAATSVGRPRRLGISVLLPVGVFLCYGATNTMTNYMNIRYIATSDKAIVVTLTTILGAVAAGLLMLVVRVVQGKEVVRVRNLMGAVTLGVPNFLSFYTLLLALSQFGGNGAFVYPLYNIGVILVAALLAALFFREKLSLANKIGLVLAVTAIGLLSWQELLASLAR</sequence>
<feature type="transmembrane region" description="Helical" evidence="1">
    <location>
        <begin position="119"/>
        <end position="137"/>
    </location>
</feature>
<dbReference type="RefSeq" id="WP_248479130.1">
    <property type="nucleotide sequence ID" value="NZ_JALPRF010000003.1"/>
</dbReference>